<proteinExistence type="inferred from homology"/>
<keyword evidence="2" id="KW-0378">Hydrolase</keyword>
<evidence type="ECO:0000256" key="2">
    <source>
        <dbReference type="ARBA" id="ARBA00022801"/>
    </source>
</evidence>
<name>A0A7J3T8N3_9ARCH</name>
<dbReference type="GO" id="GO:0016597">
    <property type="term" value="F:amino acid binding"/>
    <property type="evidence" value="ECO:0007669"/>
    <property type="project" value="TreeGrafter"/>
</dbReference>
<evidence type="ECO:0000256" key="1">
    <source>
        <dbReference type="ARBA" id="ARBA00008532"/>
    </source>
</evidence>
<dbReference type="EMBL" id="DRTM01000010">
    <property type="protein sequence ID" value="HHE75522.1"/>
    <property type="molecule type" value="Genomic_DNA"/>
</dbReference>
<sequence>MDRLFNTVIVRAPGKSYPNCVSSNPEHNSIEWSRALRQHQEYVKILRENGIEVIELPPLEEHPDSVFVQDTSIIGASSKKAVICRFGK</sequence>
<dbReference type="Proteomes" id="UP000886130">
    <property type="component" value="Unassembled WGS sequence"/>
</dbReference>
<comment type="similarity">
    <text evidence="1">Belongs to the DDAH family.</text>
</comment>
<dbReference type="GO" id="GO:0000052">
    <property type="term" value="P:citrulline metabolic process"/>
    <property type="evidence" value="ECO:0007669"/>
    <property type="project" value="TreeGrafter"/>
</dbReference>
<comment type="caution">
    <text evidence="3">The sequence shown here is derived from an EMBL/GenBank/DDBJ whole genome shotgun (WGS) entry which is preliminary data.</text>
</comment>
<dbReference type="GO" id="GO:0045429">
    <property type="term" value="P:positive regulation of nitric oxide biosynthetic process"/>
    <property type="evidence" value="ECO:0007669"/>
    <property type="project" value="TreeGrafter"/>
</dbReference>
<dbReference type="GO" id="GO:0016403">
    <property type="term" value="F:dimethylargininase activity"/>
    <property type="evidence" value="ECO:0007669"/>
    <property type="project" value="TreeGrafter"/>
</dbReference>
<gene>
    <name evidence="3" type="ORF">ENL31_00145</name>
</gene>
<dbReference type="GO" id="GO:0006525">
    <property type="term" value="P:arginine metabolic process"/>
    <property type="evidence" value="ECO:0007669"/>
    <property type="project" value="TreeGrafter"/>
</dbReference>
<dbReference type="PANTHER" id="PTHR12737:SF9">
    <property type="entry name" value="DIMETHYLARGININASE"/>
    <property type="match status" value="1"/>
</dbReference>
<reference evidence="3" key="1">
    <citation type="journal article" date="2020" name="mSystems">
        <title>Genome- and Community-Level Interaction Insights into Carbon Utilization and Element Cycling Functions of Hydrothermarchaeota in Hydrothermal Sediment.</title>
        <authorList>
            <person name="Zhou Z."/>
            <person name="Liu Y."/>
            <person name="Xu W."/>
            <person name="Pan J."/>
            <person name="Luo Z.H."/>
            <person name="Li M."/>
        </authorList>
    </citation>
    <scope>NUCLEOTIDE SEQUENCE [LARGE SCALE GENOMIC DNA]</scope>
    <source>
        <strain evidence="3">HyVt-85</strain>
    </source>
</reference>
<dbReference type="Pfam" id="PF19420">
    <property type="entry name" value="DDAH_eukar"/>
    <property type="match status" value="1"/>
</dbReference>
<accession>A0A7J3T8N3</accession>
<dbReference type="AlphaFoldDB" id="A0A7J3T8N3"/>
<dbReference type="PANTHER" id="PTHR12737">
    <property type="entry name" value="DIMETHYLARGININE DIMETHYLAMINOHYDROLASE"/>
    <property type="match status" value="1"/>
</dbReference>
<dbReference type="InterPro" id="IPR033199">
    <property type="entry name" value="DDAH-like"/>
</dbReference>
<dbReference type="SUPFAM" id="SSF55909">
    <property type="entry name" value="Pentein"/>
    <property type="match status" value="1"/>
</dbReference>
<feature type="non-terminal residue" evidence="3">
    <location>
        <position position="88"/>
    </location>
</feature>
<dbReference type="Gene3D" id="3.75.10.10">
    <property type="entry name" value="L-arginine/glycine Amidinotransferase, Chain A"/>
    <property type="match status" value="1"/>
</dbReference>
<evidence type="ECO:0000313" key="3">
    <source>
        <dbReference type="EMBL" id="HHE75522.1"/>
    </source>
</evidence>
<protein>
    <submittedName>
        <fullName evidence="3">Amidinotransferase</fullName>
    </submittedName>
</protein>
<organism evidence="3">
    <name type="scientific">Candidatus Aciduliprofundum boonei</name>
    <dbReference type="NCBI Taxonomy" id="379547"/>
    <lineage>
        <taxon>Archaea</taxon>
        <taxon>Methanobacteriati</taxon>
        <taxon>Thermoplasmatota</taxon>
        <taxon>DHVE2 group</taxon>
        <taxon>Candidatus Aciduliprofundum</taxon>
    </lineage>
</organism>